<evidence type="ECO:0000313" key="2">
    <source>
        <dbReference type="EMBL" id="MDF9407124.1"/>
    </source>
</evidence>
<protein>
    <submittedName>
        <fullName evidence="2">Uncharacterized protein</fullName>
    </submittedName>
</protein>
<dbReference type="AlphaFoldDB" id="A0A9X4H4W7"/>
<evidence type="ECO:0000256" key="1">
    <source>
        <dbReference type="SAM" id="SignalP"/>
    </source>
</evidence>
<name>A0A9X4H4W7_9FIRM</name>
<keyword evidence="3" id="KW-1185">Reference proteome</keyword>
<feature type="chain" id="PRO_5040833171" evidence="1">
    <location>
        <begin position="29"/>
        <end position="111"/>
    </location>
</feature>
<dbReference type="Proteomes" id="UP001154312">
    <property type="component" value="Unassembled WGS sequence"/>
</dbReference>
<proteinExistence type="predicted"/>
<gene>
    <name evidence="2" type="ORF">L7E55_01915</name>
</gene>
<dbReference type="EMBL" id="JAKOAV010000002">
    <property type="protein sequence ID" value="MDF9407124.1"/>
    <property type="molecule type" value="Genomic_DNA"/>
</dbReference>
<feature type="signal peptide" evidence="1">
    <location>
        <begin position="1"/>
        <end position="28"/>
    </location>
</feature>
<evidence type="ECO:0000313" key="3">
    <source>
        <dbReference type="Proteomes" id="UP001154312"/>
    </source>
</evidence>
<dbReference type="RefSeq" id="WP_277442298.1">
    <property type="nucleotide sequence ID" value="NZ_JAKOAV010000002.1"/>
</dbReference>
<organism evidence="2 3">
    <name type="scientific">Pelotomaculum isophthalicicum JI</name>
    <dbReference type="NCBI Taxonomy" id="947010"/>
    <lineage>
        <taxon>Bacteria</taxon>
        <taxon>Bacillati</taxon>
        <taxon>Bacillota</taxon>
        <taxon>Clostridia</taxon>
        <taxon>Eubacteriales</taxon>
        <taxon>Desulfotomaculaceae</taxon>
        <taxon>Pelotomaculum</taxon>
    </lineage>
</organism>
<sequence>MVYIKKWIYYLVVAIALLTGTMCSTAMADPLDQWAWRNPLPQGNRLNSVSYGNGIFVAVGSNGTILTSTDSVNCNGTNWTIQTSGTLNGFFAVSYGNGTFAAVGSFGSIGH</sequence>
<comment type="caution">
    <text evidence="2">The sequence shown here is derived from an EMBL/GenBank/DDBJ whole genome shotgun (WGS) entry which is preliminary data.</text>
</comment>
<reference evidence="2" key="1">
    <citation type="submission" date="2022-02" db="EMBL/GenBank/DDBJ databases">
        <authorList>
            <person name="Leng L."/>
        </authorList>
    </citation>
    <scope>NUCLEOTIDE SEQUENCE</scope>
    <source>
        <strain evidence="2">JI</strain>
    </source>
</reference>
<keyword evidence="1" id="KW-0732">Signal</keyword>
<accession>A0A9X4H4W7</accession>